<keyword evidence="4" id="KW-0804">Transcription</keyword>
<dbReference type="Pfam" id="PF03106">
    <property type="entry name" value="WRKY"/>
    <property type="match status" value="1"/>
</dbReference>
<feature type="domain" description="WRKY" evidence="7">
    <location>
        <begin position="193"/>
        <end position="258"/>
    </location>
</feature>
<dbReference type="eggNOG" id="ENOG502QQYS">
    <property type="taxonomic scope" value="Eukaryota"/>
</dbReference>
<keyword evidence="5" id="KW-0539">Nucleus</keyword>
<organism evidence="8">
    <name type="scientific">Oryza punctata</name>
    <name type="common">Red rice</name>
    <dbReference type="NCBI Taxonomy" id="4537"/>
    <lineage>
        <taxon>Eukaryota</taxon>
        <taxon>Viridiplantae</taxon>
        <taxon>Streptophyta</taxon>
        <taxon>Embryophyta</taxon>
        <taxon>Tracheophyta</taxon>
        <taxon>Spermatophyta</taxon>
        <taxon>Magnoliopsida</taxon>
        <taxon>Liliopsida</taxon>
        <taxon>Poales</taxon>
        <taxon>Poaceae</taxon>
        <taxon>BOP clade</taxon>
        <taxon>Oryzoideae</taxon>
        <taxon>Oryzeae</taxon>
        <taxon>Oryzinae</taxon>
        <taxon>Oryza</taxon>
    </lineage>
</organism>
<feature type="compositionally biased region" description="Basic and acidic residues" evidence="6">
    <location>
        <begin position="159"/>
        <end position="168"/>
    </location>
</feature>
<dbReference type="SUPFAM" id="SSF118290">
    <property type="entry name" value="WRKY DNA-binding domain"/>
    <property type="match status" value="1"/>
</dbReference>
<keyword evidence="9" id="KW-1185">Reference proteome</keyword>
<evidence type="ECO:0000256" key="5">
    <source>
        <dbReference type="ARBA" id="ARBA00023242"/>
    </source>
</evidence>
<reference evidence="8" key="2">
    <citation type="submission" date="2018-05" db="EMBL/GenBank/DDBJ databases">
        <title>OpunRS2 (Oryza punctata Reference Sequence Version 2).</title>
        <authorList>
            <person name="Zhang J."/>
            <person name="Kudrna D."/>
            <person name="Lee S."/>
            <person name="Talag J."/>
            <person name="Welchert J."/>
            <person name="Wing R.A."/>
        </authorList>
    </citation>
    <scope>NUCLEOTIDE SEQUENCE [LARGE SCALE GENOMIC DNA]</scope>
</reference>
<dbReference type="InterPro" id="IPR036576">
    <property type="entry name" value="WRKY_dom_sf"/>
</dbReference>
<evidence type="ECO:0000313" key="8">
    <source>
        <dbReference type="EnsemblPlants" id="OPUNC05G23560.1"/>
    </source>
</evidence>
<feature type="region of interest" description="Disordered" evidence="6">
    <location>
        <begin position="111"/>
        <end position="188"/>
    </location>
</feature>
<protein>
    <recommendedName>
        <fullName evidence="7">WRKY domain-containing protein</fullName>
    </recommendedName>
</protein>
<dbReference type="PANTHER" id="PTHR31221">
    <property type="entry name" value="WRKY TRANSCRIPTION FACTOR PROTEIN 1-RELATED"/>
    <property type="match status" value="1"/>
</dbReference>
<name>A0A0E0L5T1_ORYPU</name>
<dbReference type="FunFam" id="2.20.25.80:FF:000003">
    <property type="entry name" value="WRKY transcription factor 57"/>
    <property type="match status" value="1"/>
</dbReference>
<dbReference type="STRING" id="4537.A0A0E0L5T1"/>
<evidence type="ECO:0000313" key="9">
    <source>
        <dbReference type="Proteomes" id="UP000026962"/>
    </source>
</evidence>
<dbReference type="EnsemblPlants" id="OPUNC05G23560.1">
    <property type="protein sequence ID" value="OPUNC05G23560.1"/>
    <property type="gene ID" value="OPUNC05G23560"/>
</dbReference>
<evidence type="ECO:0000259" key="7">
    <source>
        <dbReference type="PROSITE" id="PS50811"/>
    </source>
</evidence>
<dbReference type="Proteomes" id="UP000026962">
    <property type="component" value="Chromosome 5"/>
</dbReference>
<keyword evidence="2" id="KW-0805">Transcription regulation</keyword>
<dbReference type="Gene3D" id="2.20.25.80">
    <property type="entry name" value="WRKY domain"/>
    <property type="match status" value="1"/>
</dbReference>
<keyword evidence="3" id="KW-0238">DNA-binding</keyword>
<dbReference type="GO" id="GO:0005634">
    <property type="term" value="C:nucleus"/>
    <property type="evidence" value="ECO:0007669"/>
    <property type="project" value="UniProtKB-SubCell"/>
</dbReference>
<dbReference type="PANTHER" id="PTHR31221:SF363">
    <property type="entry name" value="OS05G0565900 PROTEIN"/>
    <property type="match status" value="1"/>
</dbReference>
<dbReference type="Gramene" id="OPUNC05G23560.1">
    <property type="protein sequence ID" value="OPUNC05G23560.1"/>
    <property type="gene ID" value="OPUNC05G23560"/>
</dbReference>
<dbReference type="AlphaFoldDB" id="A0A0E0L5T1"/>
<dbReference type="SMART" id="SM00774">
    <property type="entry name" value="WRKY"/>
    <property type="match status" value="1"/>
</dbReference>
<proteinExistence type="predicted"/>
<evidence type="ECO:0000256" key="1">
    <source>
        <dbReference type="ARBA" id="ARBA00004123"/>
    </source>
</evidence>
<accession>A0A0E0L5T1</accession>
<evidence type="ECO:0000256" key="4">
    <source>
        <dbReference type="ARBA" id="ARBA00023163"/>
    </source>
</evidence>
<evidence type="ECO:0000256" key="6">
    <source>
        <dbReference type="SAM" id="MobiDB-lite"/>
    </source>
</evidence>
<dbReference type="HOGENOM" id="CLU_033779_4_0_1"/>
<dbReference type="PROSITE" id="PS50811">
    <property type="entry name" value="WRKY"/>
    <property type="match status" value="1"/>
</dbReference>
<feature type="compositionally biased region" description="Low complexity" evidence="6">
    <location>
        <begin position="111"/>
        <end position="127"/>
    </location>
</feature>
<dbReference type="InterPro" id="IPR044810">
    <property type="entry name" value="WRKY_plant"/>
</dbReference>
<reference evidence="8" key="1">
    <citation type="submission" date="2015-04" db="UniProtKB">
        <authorList>
            <consortium name="EnsemblPlants"/>
        </authorList>
    </citation>
    <scope>IDENTIFICATION</scope>
</reference>
<sequence length="411" mass="43349">MSGASHDHLQLGGGGGEGFPFHDELASLFAERPHNTAMPGMQQQPWSFIDYHHLMQESAPTTTPLDYEAFVGEFDDDVAAAAAGPPLEEVKRELVVDGVGLFPGGGAAAAAGPMTPNSMSVSSTTSSGAGGDEESAGKCKKEEGDGDDDGKEGSATTKGDGDGEDKNKKGGGKGKGKGEKRPRQPRFAFMTKSEVDHLEDGYRWRKYGQKAVKNSPFPRSYYRCTTQKCPVKKRVERSYQDAAVVITTYEGKHTHPIPATLRGTAHLLGAAHHHGGLQYHPGHFAAAGHRLPPQPHGATSAIDALGGLLAPPQHLHAMQNQMQLAAASGGATGSVHTAMQQMQPDHAGLAAAIITSTTGASTTTAAAPGSATATTPLRMQHFMAQDYGLLQDMFIPSSFMHNDVDANNNHR</sequence>
<evidence type="ECO:0000256" key="3">
    <source>
        <dbReference type="ARBA" id="ARBA00023125"/>
    </source>
</evidence>
<dbReference type="InterPro" id="IPR003657">
    <property type="entry name" value="WRKY_dom"/>
</dbReference>
<dbReference type="GO" id="GO:0043565">
    <property type="term" value="F:sequence-specific DNA binding"/>
    <property type="evidence" value="ECO:0007669"/>
    <property type="project" value="InterPro"/>
</dbReference>
<dbReference type="GO" id="GO:0003700">
    <property type="term" value="F:DNA-binding transcription factor activity"/>
    <property type="evidence" value="ECO:0007669"/>
    <property type="project" value="InterPro"/>
</dbReference>
<comment type="subcellular location">
    <subcellularLocation>
        <location evidence="1">Nucleus</location>
    </subcellularLocation>
</comment>
<dbReference type="OMA" id="ASHDQHR"/>
<evidence type="ECO:0000256" key="2">
    <source>
        <dbReference type="ARBA" id="ARBA00023015"/>
    </source>
</evidence>